<evidence type="ECO:0000313" key="14">
    <source>
        <dbReference type="Proteomes" id="UP001341135"/>
    </source>
</evidence>
<keyword evidence="9 11" id="KW-0482">Metalloprotease</keyword>
<keyword evidence="3 11" id="KW-0645">Protease</keyword>
<feature type="transmembrane region" description="Helical" evidence="11">
    <location>
        <begin position="48"/>
        <end position="71"/>
    </location>
</feature>
<organism evidence="13 14">
    <name type="scientific">Pyrodictium abyssi</name>
    <dbReference type="NCBI Taxonomy" id="54256"/>
    <lineage>
        <taxon>Archaea</taxon>
        <taxon>Thermoproteota</taxon>
        <taxon>Thermoprotei</taxon>
        <taxon>Desulfurococcales</taxon>
        <taxon>Pyrodictiaceae</taxon>
        <taxon>Pyrodictium</taxon>
    </lineage>
</organism>
<evidence type="ECO:0000256" key="1">
    <source>
        <dbReference type="ARBA" id="ARBA00009779"/>
    </source>
</evidence>
<dbReference type="EMBL" id="AP028907">
    <property type="protein sequence ID" value="BES81600.1"/>
    <property type="molecule type" value="Genomic_DNA"/>
</dbReference>
<feature type="domain" description="Peptidase M48" evidence="12">
    <location>
        <begin position="114"/>
        <end position="360"/>
    </location>
</feature>
<evidence type="ECO:0000256" key="8">
    <source>
        <dbReference type="ARBA" id="ARBA00022989"/>
    </source>
</evidence>
<dbReference type="RefSeq" id="WP_338252818.1">
    <property type="nucleotide sequence ID" value="NZ_AP028907.1"/>
</dbReference>
<keyword evidence="2 11" id="KW-1003">Cell membrane</keyword>
<dbReference type="InterPro" id="IPR001915">
    <property type="entry name" value="Peptidase_M48"/>
</dbReference>
<gene>
    <name evidence="11" type="primary">htpX</name>
    <name evidence="13" type="ORF">PABY_11670</name>
</gene>
<dbReference type="PANTHER" id="PTHR43221">
    <property type="entry name" value="PROTEASE HTPX"/>
    <property type="match status" value="1"/>
</dbReference>
<feature type="transmembrane region" description="Helical" evidence="11">
    <location>
        <begin position="228"/>
        <end position="251"/>
    </location>
</feature>
<comment type="subcellular location">
    <subcellularLocation>
        <location evidence="11">Cell membrane</location>
        <topology evidence="11">Multi-pass membrane protein</topology>
    </subcellularLocation>
</comment>
<dbReference type="PANTHER" id="PTHR43221:SF2">
    <property type="entry name" value="PROTEASE HTPX HOMOLOG"/>
    <property type="match status" value="1"/>
</dbReference>
<evidence type="ECO:0000256" key="7">
    <source>
        <dbReference type="ARBA" id="ARBA00022833"/>
    </source>
</evidence>
<keyword evidence="6 11" id="KW-0378">Hydrolase</keyword>
<feature type="binding site" evidence="11">
    <location>
        <position position="177"/>
    </location>
    <ligand>
        <name>Zn(2+)</name>
        <dbReference type="ChEBI" id="CHEBI:29105"/>
        <note>catalytic</note>
    </ligand>
</feature>
<keyword evidence="10 11" id="KW-0472">Membrane</keyword>
<protein>
    <recommendedName>
        <fullName evidence="11">Protease HtpX homolog</fullName>
        <ecNumber evidence="11">3.4.24.-</ecNumber>
    </recommendedName>
</protein>
<sequence length="369" mass="39934">MIGLMWFYDPVTLLALTIAYALGFLVLQLLAAKVAPRVAATLSGRMSLYTAMLLTAGLIVGGGILAIYGLYSAAASAGYQLPIGAMVAFIVVANLLSYLFAPFMINMAYGARPSPELQEIVNEAAARAGVKPPKAVLVEGPPNAFAYGNFLAGRYVAVTRSLYEMLPRDELLAVVGHELGHHRHRDVVIIMLLGLVPSILYYLGVWLLRIGLWSGASERRDREGGGGVYLAALGLLGIVLSFIMQVAVLAFSRLREYYADAHGAQVAGARAMQRALARIHIYYQGTGARELVERSSIKALFIYALVEAAASPFYSGGWGYRGSGSIDAIVEQLKRAEVDPVQEVLSDHPPIPKRLRFLDTVEAQLHSRL</sequence>
<keyword evidence="5 11" id="KW-0479">Metal-binding</keyword>
<evidence type="ECO:0000259" key="12">
    <source>
        <dbReference type="Pfam" id="PF01435"/>
    </source>
</evidence>
<feature type="active site" evidence="11">
    <location>
        <position position="178"/>
    </location>
</feature>
<evidence type="ECO:0000256" key="2">
    <source>
        <dbReference type="ARBA" id="ARBA00022475"/>
    </source>
</evidence>
<dbReference type="Proteomes" id="UP001341135">
    <property type="component" value="Chromosome"/>
</dbReference>
<dbReference type="CDD" id="cd07338">
    <property type="entry name" value="M48B_HtpX_like"/>
    <property type="match status" value="1"/>
</dbReference>
<comment type="similarity">
    <text evidence="1 11">Belongs to the peptidase M48B family.</text>
</comment>
<keyword evidence="8 11" id="KW-1133">Transmembrane helix</keyword>
<keyword evidence="4 11" id="KW-0812">Transmembrane</keyword>
<dbReference type="EC" id="3.4.24.-" evidence="11"/>
<evidence type="ECO:0000256" key="10">
    <source>
        <dbReference type="ARBA" id="ARBA00023136"/>
    </source>
</evidence>
<dbReference type="GO" id="GO:0008237">
    <property type="term" value="F:metallopeptidase activity"/>
    <property type="evidence" value="ECO:0007669"/>
    <property type="project" value="UniProtKB-KW"/>
</dbReference>
<keyword evidence="7 11" id="KW-0862">Zinc</keyword>
<proteinExistence type="inferred from homology"/>
<evidence type="ECO:0000256" key="9">
    <source>
        <dbReference type="ARBA" id="ARBA00023049"/>
    </source>
</evidence>
<dbReference type="InterPro" id="IPR050083">
    <property type="entry name" value="HtpX_protease"/>
</dbReference>
<dbReference type="Pfam" id="PF01435">
    <property type="entry name" value="Peptidase_M48"/>
    <property type="match status" value="1"/>
</dbReference>
<evidence type="ECO:0000256" key="4">
    <source>
        <dbReference type="ARBA" id="ARBA00022692"/>
    </source>
</evidence>
<dbReference type="GeneID" id="89289186"/>
<comment type="cofactor">
    <cofactor evidence="11">
        <name>Zn(2+)</name>
        <dbReference type="ChEBI" id="CHEBI:29105"/>
    </cofactor>
    <text evidence="11">Binds 1 zinc ion per subunit.</text>
</comment>
<feature type="transmembrane region" description="Helical" evidence="11">
    <location>
        <begin position="83"/>
        <end position="105"/>
    </location>
</feature>
<name>A0ABN6ZMV4_9CREN</name>
<accession>A0ABN6ZMV4</accession>
<evidence type="ECO:0000256" key="3">
    <source>
        <dbReference type="ARBA" id="ARBA00022670"/>
    </source>
</evidence>
<evidence type="ECO:0000256" key="11">
    <source>
        <dbReference type="HAMAP-Rule" id="MF_00188"/>
    </source>
</evidence>
<dbReference type="InterPro" id="IPR022919">
    <property type="entry name" value="Pept_M48_protease_HtpX"/>
</dbReference>
<dbReference type="HAMAP" id="MF_00188">
    <property type="entry name" value="Pept_M48_protease_HtpX"/>
    <property type="match status" value="1"/>
</dbReference>
<keyword evidence="14" id="KW-1185">Reference proteome</keyword>
<feature type="transmembrane region" description="Helical" evidence="11">
    <location>
        <begin position="6"/>
        <end position="27"/>
    </location>
</feature>
<evidence type="ECO:0000256" key="5">
    <source>
        <dbReference type="ARBA" id="ARBA00022723"/>
    </source>
</evidence>
<feature type="transmembrane region" description="Helical" evidence="11">
    <location>
        <begin position="187"/>
        <end position="208"/>
    </location>
</feature>
<feature type="binding site" evidence="11">
    <location>
        <position position="256"/>
    </location>
    <ligand>
        <name>Zn(2+)</name>
        <dbReference type="ChEBI" id="CHEBI:29105"/>
        <note>catalytic</note>
    </ligand>
</feature>
<dbReference type="Gene3D" id="3.30.2010.10">
    <property type="entry name" value="Metalloproteases ('zincins'), catalytic domain"/>
    <property type="match status" value="1"/>
</dbReference>
<evidence type="ECO:0000256" key="6">
    <source>
        <dbReference type="ARBA" id="ARBA00022801"/>
    </source>
</evidence>
<evidence type="ECO:0000313" key="13">
    <source>
        <dbReference type="EMBL" id="BES81600.1"/>
    </source>
</evidence>
<reference evidence="13 14" key="1">
    <citation type="submission" date="2023-09" db="EMBL/GenBank/DDBJ databases">
        <title>Pyrofollis japonicus gen. nov. sp. nov., a novel member of the family Pyrodictiaceae isolated from the Iheya North hydrothermal field.</title>
        <authorList>
            <person name="Miyazaki U."/>
            <person name="Sanari M."/>
            <person name="Tame A."/>
            <person name="Kitajima M."/>
            <person name="Okamoto A."/>
            <person name="Sawayama S."/>
            <person name="Miyazaki J."/>
            <person name="Takai K."/>
            <person name="Nakagawa S."/>
        </authorList>
    </citation>
    <scope>NUCLEOTIDE SEQUENCE [LARGE SCALE GENOMIC DNA]</scope>
    <source>
        <strain evidence="13 14">AV2</strain>
    </source>
</reference>
<feature type="binding site" evidence="11">
    <location>
        <position position="181"/>
    </location>
    <ligand>
        <name>Zn(2+)</name>
        <dbReference type="ChEBI" id="CHEBI:29105"/>
        <note>catalytic</note>
    </ligand>
</feature>